<evidence type="ECO:0000259" key="1">
    <source>
        <dbReference type="Pfam" id="PF01656"/>
    </source>
</evidence>
<dbReference type="Pfam" id="PF01656">
    <property type="entry name" value="CbiA"/>
    <property type="match status" value="1"/>
</dbReference>
<comment type="caution">
    <text evidence="2">The sequence shown here is derived from an EMBL/GenBank/DDBJ whole genome shotgun (WGS) entry which is preliminary data.</text>
</comment>
<name>A0ABV0JW06_9CYAN</name>
<dbReference type="RefSeq" id="WP_190427247.1">
    <property type="nucleotide sequence ID" value="NZ_JAMPKK010000080.1"/>
</dbReference>
<evidence type="ECO:0000313" key="3">
    <source>
        <dbReference type="Proteomes" id="UP001442494"/>
    </source>
</evidence>
<dbReference type="InterPro" id="IPR002586">
    <property type="entry name" value="CobQ/CobB/MinD/ParA_Nub-bd_dom"/>
</dbReference>
<proteinExistence type="predicted"/>
<dbReference type="SUPFAM" id="SSF52540">
    <property type="entry name" value="P-loop containing nucleoside triphosphate hydrolases"/>
    <property type="match status" value="1"/>
</dbReference>
<dbReference type="EMBL" id="JAMPKK010000080">
    <property type="protein sequence ID" value="MEP0867645.1"/>
    <property type="molecule type" value="Genomic_DNA"/>
</dbReference>
<accession>A0ABV0JW06</accession>
<gene>
    <name evidence="2" type="ORF">NDI37_24665</name>
</gene>
<dbReference type="PANTHER" id="PTHR13696">
    <property type="entry name" value="P-LOOP CONTAINING NUCLEOSIDE TRIPHOSPHATE HYDROLASE"/>
    <property type="match status" value="1"/>
</dbReference>
<dbReference type="Proteomes" id="UP001442494">
    <property type="component" value="Unassembled WGS sequence"/>
</dbReference>
<dbReference type="CDD" id="cd02042">
    <property type="entry name" value="ParAB_family"/>
    <property type="match status" value="1"/>
</dbReference>
<dbReference type="Gene3D" id="3.40.50.300">
    <property type="entry name" value="P-loop containing nucleotide triphosphate hydrolases"/>
    <property type="match status" value="1"/>
</dbReference>
<organism evidence="2 3">
    <name type="scientific">Funiculus sociatus GB2-A5</name>
    <dbReference type="NCBI Taxonomy" id="2933946"/>
    <lineage>
        <taxon>Bacteria</taxon>
        <taxon>Bacillati</taxon>
        <taxon>Cyanobacteriota</taxon>
        <taxon>Cyanophyceae</taxon>
        <taxon>Coleofasciculales</taxon>
        <taxon>Coleofasciculaceae</taxon>
        <taxon>Funiculus</taxon>
    </lineage>
</organism>
<dbReference type="InterPro" id="IPR027417">
    <property type="entry name" value="P-loop_NTPase"/>
</dbReference>
<sequence length="212" mass="23289">MTTICFSNLKGGVGKSTTLTHFAYWLSAIKKRKVAVIDADGQSSTSTWLHSMDTEVPIYRMTDPDELAEEIPKLEKTVDYLVVDNAGNLGEATRCTLLTAKLAVIPITPSGLDLVSAASAVRMVRQIQNARSGLPLSGIFINRGVKNTKLLKEAQELLKQLEGVKAFKQVIYQRQAIADAFLQNTTVWGLKGSDDAASDYQRLFTEILRLAK</sequence>
<dbReference type="PANTHER" id="PTHR13696:SF96">
    <property type="entry name" value="COBQ_COBB_MIND_PARA NUCLEOTIDE BINDING DOMAIN-CONTAINING PROTEIN"/>
    <property type="match status" value="1"/>
</dbReference>
<dbReference type="InterPro" id="IPR050678">
    <property type="entry name" value="DNA_Partitioning_ATPase"/>
</dbReference>
<reference evidence="2 3" key="1">
    <citation type="submission" date="2022-04" db="EMBL/GenBank/DDBJ databases">
        <title>Positive selection, recombination, and allopatry shape intraspecific diversity of widespread and dominant cyanobacteria.</title>
        <authorList>
            <person name="Wei J."/>
            <person name="Shu W."/>
            <person name="Hu C."/>
        </authorList>
    </citation>
    <scope>NUCLEOTIDE SEQUENCE [LARGE SCALE GENOMIC DNA]</scope>
    <source>
        <strain evidence="2 3">GB2-A5</strain>
    </source>
</reference>
<feature type="domain" description="CobQ/CobB/MinD/ParA nucleotide binding" evidence="1">
    <location>
        <begin position="4"/>
        <end position="186"/>
    </location>
</feature>
<dbReference type="PIRSF" id="PIRSF009320">
    <property type="entry name" value="Nuc_binding_HP_1000"/>
    <property type="match status" value="1"/>
</dbReference>
<protein>
    <submittedName>
        <fullName evidence="2">ParA family protein</fullName>
    </submittedName>
</protein>
<evidence type="ECO:0000313" key="2">
    <source>
        <dbReference type="EMBL" id="MEP0867645.1"/>
    </source>
</evidence>
<keyword evidence="3" id="KW-1185">Reference proteome</keyword>